<dbReference type="EMBL" id="CP034209">
    <property type="protein sequence ID" value="QBZ65181.1"/>
    <property type="molecule type" value="Genomic_DNA"/>
</dbReference>
<evidence type="ECO:0000256" key="1">
    <source>
        <dbReference type="SAM" id="Coils"/>
    </source>
</evidence>
<sequence>MVAGQTISKITTKIMNKDYTGRMERLRSSSPSNSAPGRRRSQGSPMTSQNPKRHLSEAPQVSRSVPKKRRLVSITPDDLQSTARNSRGPSQAASQEIATDLIHHQLPEDDGGAFDDFLDLQHDASSPDFEPPPVQQLSQQHKTPMSIVTSSAMQSALLATGVGQKVASLGAQLVTNPPQSAAPGPEAAEAAAQVEQLQNEYRTVEAKLQLARTRLSEQLNVFDGPGGLSTTTTPASLRPSSTMPISIHVNEDDAVASALSHIASLESRRSGLLSRIHAAQAAELEAKQHRDSRQLTVQVENARLFRRLMDLGPAGTASLLRVLLKAAGIDSTDGGKSSDVMEATERRIYIRRELEEDLAREGLLPAAKETPPLNGT</sequence>
<dbReference type="AlphaFoldDB" id="A0A4P7NRV0"/>
<evidence type="ECO:0000256" key="2">
    <source>
        <dbReference type="SAM" id="MobiDB-lite"/>
    </source>
</evidence>
<name>A0A4P7NRV0_PYROR</name>
<proteinExistence type="predicted"/>
<feature type="compositionally biased region" description="Polar residues" evidence="2">
    <location>
        <begin position="78"/>
        <end position="95"/>
    </location>
</feature>
<gene>
    <name evidence="3" type="ORF">PoMZ_06887</name>
</gene>
<protein>
    <submittedName>
        <fullName evidence="3">Uncharacterized protein</fullName>
    </submittedName>
</protein>
<evidence type="ECO:0000313" key="4">
    <source>
        <dbReference type="Proteomes" id="UP000294847"/>
    </source>
</evidence>
<feature type="coiled-coil region" evidence="1">
    <location>
        <begin position="187"/>
        <end position="214"/>
    </location>
</feature>
<feature type="compositionally biased region" description="Basic and acidic residues" evidence="2">
    <location>
        <begin position="15"/>
        <end position="27"/>
    </location>
</feature>
<evidence type="ECO:0000313" key="3">
    <source>
        <dbReference type="EMBL" id="QBZ65181.1"/>
    </source>
</evidence>
<keyword evidence="1" id="KW-0175">Coiled coil</keyword>
<organism evidence="3 4">
    <name type="scientific">Pyricularia oryzae</name>
    <name type="common">Rice blast fungus</name>
    <name type="synonym">Magnaporthe oryzae</name>
    <dbReference type="NCBI Taxonomy" id="318829"/>
    <lineage>
        <taxon>Eukaryota</taxon>
        <taxon>Fungi</taxon>
        <taxon>Dikarya</taxon>
        <taxon>Ascomycota</taxon>
        <taxon>Pezizomycotina</taxon>
        <taxon>Sordariomycetes</taxon>
        <taxon>Sordariomycetidae</taxon>
        <taxon>Magnaporthales</taxon>
        <taxon>Pyriculariaceae</taxon>
        <taxon>Pyricularia</taxon>
    </lineage>
</organism>
<dbReference type="Proteomes" id="UP000294847">
    <property type="component" value="Chromosome 6"/>
</dbReference>
<feature type="region of interest" description="Disordered" evidence="2">
    <location>
        <begin position="14"/>
        <end position="95"/>
    </location>
</feature>
<accession>A0A4P7NRV0</accession>
<reference evidence="3 4" key="1">
    <citation type="journal article" date="2019" name="Mol. Biol. Evol.">
        <title>Blast fungal genomes show frequent chromosomal changes, gene gains and losses, and effector gene turnover.</title>
        <authorList>
            <person name="Gomez Luciano L.B."/>
            <person name="Jason Tsai I."/>
            <person name="Chuma I."/>
            <person name="Tosa Y."/>
            <person name="Chen Y.H."/>
            <person name="Li J.Y."/>
            <person name="Li M.Y."/>
            <person name="Jade Lu M.Y."/>
            <person name="Nakayashiki H."/>
            <person name="Li W.H."/>
        </authorList>
    </citation>
    <scope>NUCLEOTIDE SEQUENCE [LARGE SCALE GENOMIC DNA]</scope>
    <source>
        <strain evidence="3">MZ5-1-6</strain>
    </source>
</reference>